<gene>
    <name evidence="2" type="ORF">A3G54_01860</name>
</gene>
<dbReference type="Pfam" id="PF02148">
    <property type="entry name" value="zf-UBP"/>
    <property type="match status" value="1"/>
</dbReference>
<protein>
    <recommendedName>
        <fullName evidence="1">UBP-type domain-containing protein</fullName>
    </recommendedName>
</protein>
<evidence type="ECO:0000313" key="2">
    <source>
        <dbReference type="EMBL" id="OGF92980.1"/>
    </source>
</evidence>
<comment type="caution">
    <text evidence="2">The sequence shown here is derived from an EMBL/GenBank/DDBJ whole genome shotgun (WGS) entry which is preliminary data.</text>
</comment>
<proteinExistence type="predicted"/>
<dbReference type="GO" id="GO:0008270">
    <property type="term" value="F:zinc ion binding"/>
    <property type="evidence" value="ECO:0007669"/>
    <property type="project" value="InterPro"/>
</dbReference>
<sequence>MPEMKITSSDAKKCEKCEISTNLRLCTSCGGVFCCQSHNAHNEEHFKETNHPIIIPLPTGTPLFWTWCWVDNAYLE</sequence>
<dbReference type="Proteomes" id="UP000178894">
    <property type="component" value="Unassembled WGS sequence"/>
</dbReference>
<dbReference type="InterPro" id="IPR001607">
    <property type="entry name" value="Znf_UBP"/>
</dbReference>
<evidence type="ECO:0000259" key="1">
    <source>
        <dbReference type="PROSITE" id="PS50271"/>
    </source>
</evidence>
<name>A0A1F5XYS7_9BACT</name>
<organism evidence="2 3">
    <name type="scientific">Candidatus Giovannonibacteria bacterium RIFCSPLOWO2_12_FULL_44_15</name>
    <dbReference type="NCBI Taxonomy" id="1798364"/>
    <lineage>
        <taxon>Bacteria</taxon>
        <taxon>Candidatus Giovannoniibacteriota</taxon>
    </lineage>
</organism>
<dbReference type="STRING" id="1798364.A3G54_01860"/>
<dbReference type="EMBL" id="MFIQ01000032">
    <property type="protein sequence ID" value="OGF92980.1"/>
    <property type="molecule type" value="Genomic_DNA"/>
</dbReference>
<dbReference type="SUPFAM" id="SSF57850">
    <property type="entry name" value="RING/U-box"/>
    <property type="match status" value="1"/>
</dbReference>
<dbReference type="Gene3D" id="3.30.40.10">
    <property type="entry name" value="Zinc/RING finger domain, C3HC4 (zinc finger)"/>
    <property type="match status" value="1"/>
</dbReference>
<dbReference type="InterPro" id="IPR013083">
    <property type="entry name" value="Znf_RING/FYVE/PHD"/>
</dbReference>
<evidence type="ECO:0000313" key="3">
    <source>
        <dbReference type="Proteomes" id="UP000178894"/>
    </source>
</evidence>
<feature type="domain" description="UBP-type" evidence="1">
    <location>
        <begin position="1"/>
        <end position="76"/>
    </location>
</feature>
<dbReference type="PROSITE" id="PS50271">
    <property type="entry name" value="ZF_UBP"/>
    <property type="match status" value="1"/>
</dbReference>
<dbReference type="SMART" id="SM00290">
    <property type="entry name" value="ZnF_UBP"/>
    <property type="match status" value="1"/>
</dbReference>
<reference evidence="2 3" key="1">
    <citation type="journal article" date="2016" name="Nat. Commun.">
        <title>Thousands of microbial genomes shed light on interconnected biogeochemical processes in an aquifer system.</title>
        <authorList>
            <person name="Anantharaman K."/>
            <person name="Brown C.T."/>
            <person name="Hug L.A."/>
            <person name="Sharon I."/>
            <person name="Castelle C.J."/>
            <person name="Probst A.J."/>
            <person name="Thomas B.C."/>
            <person name="Singh A."/>
            <person name="Wilkins M.J."/>
            <person name="Karaoz U."/>
            <person name="Brodie E.L."/>
            <person name="Williams K.H."/>
            <person name="Hubbard S.S."/>
            <person name="Banfield J.F."/>
        </authorList>
    </citation>
    <scope>NUCLEOTIDE SEQUENCE [LARGE SCALE GENOMIC DNA]</scope>
</reference>
<dbReference type="AlphaFoldDB" id="A0A1F5XYS7"/>
<accession>A0A1F5XYS7</accession>